<evidence type="ECO:0000256" key="4">
    <source>
        <dbReference type="ARBA" id="ARBA00022771"/>
    </source>
</evidence>
<dbReference type="Pfam" id="PF12796">
    <property type="entry name" value="Ank_2"/>
    <property type="match status" value="1"/>
</dbReference>
<evidence type="ECO:0000256" key="8">
    <source>
        <dbReference type="ARBA" id="ARBA00039856"/>
    </source>
</evidence>
<evidence type="ECO:0000256" key="7">
    <source>
        <dbReference type="ARBA" id="ARBA00023273"/>
    </source>
</evidence>
<keyword evidence="4" id="KW-0863">Zinc-finger</keyword>
<keyword evidence="3" id="KW-0677">Repeat</keyword>
<dbReference type="Gene3D" id="1.25.40.20">
    <property type="entry name" value="Ankyrin repeat-containing domain"/>
    <property type="match status" value="1"/>
</dbReference>
<evidence type="ECO:0000256" key="6">
    <source>
        <dbReference type="ARBA" id="ARBA00023043"/>
    </source>
</evidence>
<sequence>MTAGSVAVPTIIPLRVPIPGKSKLNIDTNTSIEIRTDTQGSEIYYTTNGTKPEPFQKQGERTTLKYRRPFLLGEGKRTVKAVAVSGDGRESNVVSKTFMIERVPPQDRDSDDESFKKKQGIKSTAGYSANTIMKKLLEEDNTLALEDLTISGSSKRQPTQGPRFTASRLGNKTGPKSPKTPKPPKTLEAKTSLDFSASRPRNAPENITQANRIQRETDFLKCIYCLADRPSDPYARFCTECGSPVPPVPNTRLPPPEPGQVGMCVGCNSMVPLNTDKCVVCETPIPPQMIPQASIKLRSKIMCNSCGTANPVNLNYCVTCEAKLPANAKPLFAGDSAPPQPSKEGRLLCCNKCGRVNNSDARFCDWCGAKPAPPSCHLICSRCGGSNQPYAKFCNCCGVQIEPPQRQDPRNSGITQDGFTTSSNLFGNSLMDSWLPVATPVSMIPKKGVATQTTGLFYPSNKDLQKKGEMEETMRQVQEAMSDRKPPLSAVSPGKGYWRQQMEHICSHMKAHAQNHQEFRASIGEPKIGKIISATVHEDGYEMNLNVCFALRGQKDNMTGKPMNISKGGFLSQLTESRRHSFNGSVTSMESDNKIPPKKTIKKKKKKEDSNLSAEDKLLLKEVGAKGEGDAEEVEKLLEQSADSNCVNWDGIPVLTVAVMNMKEECIVPLVNAGAKLDKKAGLKGNTALHEAVNLGPEGQKIIQILLDCGGNPKKIKNDKGETAYDLAVKNKHESIIASFNSNIGQEMLKKMSKID</sequence>
<evidence type="ECO:0000313" key="13">
    <source>
        <dbReference type="RefSeq" id="XP_002740895.1"/>
    </source>
</evidence>
<keyword evidence="6 9" id="KW-0040">ANK repeat</keyword>
<evidence type="ECO:0000256" key="2">
    <source>
        <dbReference type="ARBA" id="ARBA00022723"/>
    </source>
</evidence>
<reference evidence="13" key="1">
    <citation type="submission" date="2025-08" db="UniProtKB">
        <authorList>
            <consortium name="RefSeq"/>
        </authorList>
    </citation>
    <scope>IDENTIFICATION</scope>
    <source>
        <tissue evidence="13">Testes</tissue>
    </source>
</reference>
<dbReference type="RefSeq" id="XP_002740895.1">
    <property type="nucleotide sequence ID" value="XM_002740849.2"/>
</dbReference>
<evidence type="ECO:0000313" key="12">
    <source>
        <dbReference type="Proteomes" id="UP000694865"/>
    </source>
</evidence>
<evidence type="ECO:0000256" key="9">
    <source>
        <dbReference type="PROSITE-ProRule" id="PRU00023"/>
    </source>
</evidence>
<dbReference type="PROSITE" id="PS50297">
    <property type="entry name" value="ANK_REP_REGION"/>
    <property type="match status" value="1"/>
</dbReference>
<feature type="domain" description="DZANK-type" evidence="11">
    <location>
        <begin position="350"/>
        <end position="398"/>
    </location>
</feature>
<dbReference type="InterPro" id="IPR052481">
    <property type="entry name" value="DZAN1"/>
</dbReference>
<evidence type="ECO:0000256" key="3">
    <source>
        <dbReference type="ARBA" id="ARBA00022737"/>
    </source>
</evidence>
<evidence type="ECO:0000256" key="10">
    <source>
        <dbReference type="SAM" id="MobiDB-lite"/>
    </source>
</evidence>
<organism evidence="12 13">
    <name type="scientific">Saccoglossus kowalevskii</name>
    <name type="common">Acorn worm</name>
    <dbReference type="NCBI Taxonomy" id="10224"/>
    <lineage>
        <taxon>Eukaryota</taxon>
        <taxon>Metazoa</taxon>
        <taxon>Hemichordata</taxon>
        <taxon>Enteropneusta</taxon>
        <taxon>Harrimaniidae</taxon>
        <taxon>Saccoglossus</taxon>
    </lineage>
</organism>
<dbReference type="InterPro" id="IPR025874">
    <property type="entry name" value="DZR"/>
</dbReference>
<dbReference type="PROSITE" id="PS50088">
    <property type="entry name" value="ANK_REPEAT"/>
    <property type="match status" value="1"/>
</dbReference>
<keyword evidence="2" id="KW-0479">Metal-binding</keyword>
<dbReference type="InterPro" id="IPR002110">
    <property type="entry name" value="Ankyrin_rpt"/>
</dbReference>
<name>A0ABM0GZK1_SACKO</name>
<dbReference type="GeneID" id="100366424"/>
<feature type="compositionally biased region" description="Polar residues" evidence="10">
    <location>
        <begin position="150"/>
        <end position="162"/>
    </location>
</feature>
<gene>
    <name evidence="13" type="primary">LOC100366424</name>
</gene>
<dbReference type="Pfam" id="PF13287">
    <property type="entry name" value="Fn3_assoc"/>
    <property type="match status" value="1"/>
</dbReference>
<comment type="subcellular location">
    <subcellularLocation>
        <location evidence="1">Cell projection</location>
        <location evidence="1">Cilium</location>
    </subcellularLocation>
</comment>
<feature type="repeat" description="ANK" evidence="9">
    <location>
        <begin position="684"/>
        <end position="718"/>
    </location>
</feature>
<dbReference type="Pfam" id="PF12773">
    <property type="entry name" value="DZR"/>
    <property type="match status" value="1"/>
</dbReference>
<evidence type="ECO:0000256" key="1">
    <source>
        <dbReference type="ARBA" id="ARBA00004138"/>
    </source>
</evidence>
<feature type="compositionally biased region" description="Basic residues" evidence="10">
    <location>
        <begin position="596"/>
        <end position="606"/>
    </location>
</feature>
<evidence type="ECO:0000259" key="11">
    <source>
        <dbReference type="Pfam" id="PF12773"/>
    </source>
</evidence>
<dbReference type="SMART" id="SM00248">
    <property type="entry name" value="ANK"/>
    <property type="match status" value="3"/>
</dbReference>
<dbReference type="PANTHER" id="PTHR16058:SF4">
    <property type="entry name" value="DOUBLE ZINC RIBBON AND ANKYRIN REPEAT-CONTAINING PROTEIN 1"/>
    <property type="match status" value="1"/>
</dbReference>
<keyword evidence="5" id="KW-0862">Zinc</keyword>
<protein>
    <recommendedName>
        <fullName evidence="8">Double zinc ribbon and ankyrin repeat-containing protein 1</fullName>
    </recommendedName>
</protein>
<proteinExistence type="predicted"/>
<dbReference type="PANTHER" id="PTHR16058">
    <property type="entry name" value="DOUBLE ZINC RIBBON AND ANKYRIN REPEAT-CONTAINING PROTEIN 1"/>
    <property type="match status" value="1"/>
</dbReference>
<dbReference type="Proteomes" id="UP000694865">
    <property type="component" value="Unplaced"/>
</dbReference>
<accession>A0ABM0GZK1</accession>
<keyword evidence="7" id="KW-0966">Cell projection</keyword>
<keyword evidence="12" id="KW-1185">Reference proteome</keyword>
<feature type="region of interest" description="Disordered" evidence="10">
    <location>
        <begin position="582"/>
        <end position="609"/>
    </location>
</feature>
<feature type="region of interest" description="Disordered" evidence="10">
    <location>
        <begin position="102"/>
        <end position="122"/>
    </location>
</feature>
<feature type="region of interest" description="Disordered" evidence="10">
    <location>
        <begin position="149"/>
        <end position="203"/>
    </location>
</feature>
<feature type="compositionally biased region" description="Basic and acidic residues" evidence="10">
    <location>
        <begin position="104"/>
        <end position="116"/>
    </location>
</feature>
<dbReference type="SUPFAM" id="SSF48403">
    <property type="entry name" value="Ankyrin repeat"/>
    <property type="match status" value="1"/>
</dbReference>
<dbReference type="InterPro" id="IPR026876">
    <property type="entry name" value="Fn3_assoc_repeat"/>
</dbReference>
<dbReference type="InterPro" id="IPR036770">
    <property type="entry name" value="Ankyrin_rpt-contain_sf"/>
</dbReference>
<evidence type="ECO:0000256" key="5">
    <source>
        <dbReference type="ARBA" id="ARBA00022833"/>
    </source>
</evidence>